<proteinExistence type="predicted"/>
<sequence>MSSKLSATSKPFVPAAINEMDFISTPIPTPDKSALEYPFSYIKGSENNCDGFAWGWDTNNFTEGVLSEEKCDAGNFPNNIVEFYWVHKGHNDEDAWELLCKLDNGNFAFYSAWCDYTGFDCRGGMKLIVSKDLRRLFYDGMSESNREKCLKDKLAHRPPVTITYPSPLARARVEWPIPVTPIPSPESATRAFIRVWEDDKELILNLDYVNGLEIETLEYAIRGLTAQFLTSKPLAHAAPGTKPKKKYYLVDIFSGTSVRGVDDYFKKRFGNPKKKWVLRMPQSRDRIVRKWGKVEVSFVLY</sequence>
<name>A0A6C0DWU5_9ZZZZ</name>
<accession>A0A6C0DWU5</accession>
<reference evidence="1" key="1">
    <citation type="journal article" date="2020" name="Nature">
        <title>Giant virus diversity and host interactions through global metagenomics.</title>
        <authorList>
            <person name="Schulz F."/>
            <person name="Roux S."/>
            <person name="Paez-Espino D."/>
            <person name="Jungbluth S."/>
            <person name="Walsh D.A."/>
            <person name="Denef V.J."/>
            <person name="McMahon K.D."/>
            <person name="Konstantinidis K.T."/>
            <person name="Eloe-Fadrosh E.A."/>
            <person name="Kyrpides N.C."/>
            <person name="Woyke T."/>
        </authorList>
    </citation>
    <scope>NUCLEOTIDE SEQUENCE</scope>
    <source>
        <strain evidence="1">GVMAG-M-3300023174-60</strain>
    </source>
</reference>
<organism evidence="1">
    <name type="scientific">viral metagenome</name>
    <dbReference type="NCBI Taxonomy" id="1070528"/>
    <lineage>
        <taxon>unclassified sequences</taxon>
        <taxon>metagenomes</taxon>
        <taxon>organismal metagenomes</taxon>
    </lineage>
</organism>
<dbReference type="AlphaFoldDB" id="A0A6C0DWU5"/>
<protein>
    <submittedName>
        <fullName evidence="1">Uncharacterized protein</fullName>
    </submittedName>
</protein>
<dbReference type="EMBL" id="MN739678">
    <property type="protein sequence ID" value="QHT20519.1"/>
    <property type="molecule type" value="Genomic_DNA"/>
</dbReference>
<evidence type="ECO:0000313" key="1">
    <source>
        <dbReference type="EMBL" id="QHT20519.1"/>
    </source>
</evidence>